<dbReference type="InterPro" id="IPR052828">
    <property type="entry name" value="NELF-A_domain"/>
</dbReference>
<dbReference type="GO" id="GO:0034244">
    <property type="term" value="P:negative regulation of transcription elongation by RNA polymerase II"/>
    <property type="evidence" value="ECO:0007669"/>
    <property type="project" value="TreeGrafter"/>
</dbReference>
<feature type="compositionally biased region" description="Basic and acidic residues" evidence="1">
    <location>
        <begin position="89"/>
        <end position="99"/>
    </location>
</feature>
<dbReference type="AlphaFoldDB" id="A0A7D9EH16"/>
<feature type="compositionally biased region" description="Low complexity" evidence="1">
    <location>
        <begin position="30"/>
        <end position="52"/>
    </location>
</feature>
<comment type="caution">
    <text evidence="2">The sequence shown here is derived from an EMBL/GenBank/DDBJ whole genome shotgun (WGS) entry which is preliminary data.</text>
</comment>
<name>A0A7D9EH16_PARCT</name>
<keyword evidence="2" id="KW-0251">Elongation factor</keyword>
<dbReference type="OrthoDB" id="2135488at2759"/>
<reference evidence="2" key="1">
    <citation type="submission" date="2020-04" db="EMBL/GenBank/DDBJ databases">
        <authorList>
            <person name="Alioto T."/>
            <person name="Alioto T."/>
            <person name="Gomez Garrido J."/>
        </authorList>
    </citation>
    <scope>NUCLEOTIDE SEQUENCE</scope>
    <source>
        <strain evidence="2">A484AB</strain>
    </source>
</reference>
<dbReference type="PANTHER" id="PTHR13328:SF4">
    <property type="entry name" value="NEGATIVE ELONGATION FACTOR A"/>
    <property type="match status" value="1"/>
</dbReference>
<sequence length="255" mass="28118">MEHLLEEDRKKKEKAEETSTPEYAIGLTNPAETAQPAASTAQTSTATPSYASMAGLNTHPHLPTTKPDSTSQDNTLTASSANFSQELQMHIERERENMKRRLTATAGQQATTGQPSTSFKSVSLQPPSSQASLPARRPSVPNQPVASTPAPKRDLKLTRDQMLAAQEMFRDANKVTKPEKALILGFMAGARENPFPDQGPVITVKLSEHTEISTNTPQTQLVEMLFEMNYDTGHWRRLKRTRVVARQQPAEPSTQ</sequence>
<evidence type="ECO:0000256" key="1">
    <source>
        <dbReference type="SAM" id="MobiDB-lite"/>
    </source>
</evidence>
<keyword evidence="3" id="KW-1185">Reference proteome</keyword>
<dbReference type="PANTHER" id="PTHR13328">
    <property type="entry name" value="NEGATIVE ELONGATION FACTOR A NELF-A"/>
    <property type="match status" value="1"/>
</dbReference>
<evidence type="ECO:0000313" key="3">
    <source>
        <dbReference type="Proteomes" id="UP001152795"/>
    </source>
</evidence>
<feature type="compositionally biased region" description="Low complexity" evidence="1">
    <location>
        <begin position="103"/>
        <end position="114"/>
    </location>
</feature>
<dbReference type="Proteomes" id="UP001152795">
    <property type="component" value="Unassembled WGS sequence"/>
</dbReference>
<feature type="compositionally biased region" description="Basic and acidic residues" evidence="1">
    <location>
        <begin position="1"/>
        <end position="17"/>
    </location>
</feature>
<proteinExistence type="predicted"/>
<dbReference type="GO" id="GO:0003746">
    <property type="term" value="F:translation elongation factor activity"/>
    <property type="evidence" value="ECO:0007669"/>
    <property type="project" value="UniProtKB-KW"/>
</dbReference>
<keyword evidence="2" id="KW-0648">Protein biosynthesis</keyword>
<feature type="region of interest" description="Disordered" evidence="1">
    <location>
        <begin position="1"/>
        <end position="154"/>
    </location>
</feature>
<organism evidence="2 3">
    <name type="scientific">Paramuricea clavata</name>
    <name type="common">Red gorgonian</name>
    <name type="synonym">Violescent sea-whip</name>
    <dbReference type="NCBI Taxonomy" id="317549"/>
    <lineage>
        <taxon>Eukaryota</taxon>
        <taxon>Metazoa</taxon>
        <taxon>Cnidaria</taxon>
        <taxon>Anthozoa</taxon>
        <taxon>Octocorallia</taxon>
        <taxon>Malacalcyonacea</taxon>
        <taxon>Plexauridae</taxon>
        <taxon>Paramuricea</taxon>
    </lineage>
</organism>
<feature type="compositionally biased region" description="Polar residues" evidence="1">
    <location>
        <begin position="66"/>
        <end position="87"/>
    </location>
</feature>
<dbReference type="GO" id="GO:0032021">
    <property type="term" value="C:NELF complex"/>
    <property type="evidence" value="ECO:0007669"/>
    <property type="project" value="TreeGrafter"/>
</dbReference>
<protein>
    <submittedName>
        <fullName evidence="2">Negative elongation factor A</fullName>
    </submittedName>
</protein>
<feature type="compositionally biased region" description="Low complexity" evidence="1">
    <location>
        <begin position="123"/>
        <end position="139"/>
    </location>
</feature>
<dbReference type="EMBL" id="CACRXK020005961">
    <property type="protein sequence ID" value="CAB4007926.1"/>
    <property type="molecule type" value="Genomic_DNA"/>
</dbReference>
<gene>
    <name evidence="2" type="ORF">PACLA_8A070756</name>
</gene>
<evidence type="ECO:0000313" key="2">
    <source>
        <dbReference type="EMBL" id="CAB4007926.1"/>
    </source>
</evidence>
<accession>A0A7D9EH16</accession>